<dbReference type="AlphaFoldDB" id="A0A0B6YB71"/>
<sequence>SPHSSEMSHIYMFLIYVSPSKTKSQETNISFHKQQYENCQQYKQITNIK</sequence>
<dbReference type="EMBL" id="HACG01006544">
    <property type="protein sequence ID" value="CEK53409.1"/>
    <property type="molecule type" value="Transcribed_RNA"/>
</dbReference>
<protein>
    <submittedName>
        <fullName evidence="1">Uncharacterized protein</fullName>
    </submittedName>
</protein>
<accession>A0A0B6YB71</accession>
<proteinExistence type="predicted"/>
<evidence type="ECO:0000313" key="1">
    <source>
        <dbReference type="EMBL" id="CEK53409.1"/>
    </source>
</evidence>
<reference evidence="1" key="1">
    <citation type="submission" date="2014-12" db="EMBL/GenBank/DDBJ databases">
        <title>Insight into the proteome of Arion vulgaris.</title>
        <authorList>
            <person name="Aradska J."/>
            <person name="Bulat T."/>
            <person name="Smidak R."/>
            <person name="Sarate P."/>
            <person name="Gangsoo J."/>
            <person name="Sialana F."/>
            <person name="Bilban M."/>
            <person name="Lubec G."/>
        </authorList>
    </citation>
    <scope>NUCLEOTIDE SEQUENCE</scope>
    <source>
        <tissue evidence="1">Skin</tissue>
    </source>
</reference>
<gene>
    <name evidence="1" type="primary">ORF20199</name>
</gene>
<feature type="non-terminal residue" evidence="1">
    <location>
        <position position="1"/>
    </location>
</feature>
<organism evidence="1">
    <name type="scientific">Arion vulgaris</name>
    <dbReference type="NCBI Taxonomy" id="1028688"/>
    <lineage>
        <taxon>Eukaryota</taxon>
        <taxon>Metazoa</taxon>
        <taxon>Spiralia</taxon>
        <taxon>Lophotrochozoa</taxon>
        <taxon>Mollusca</taxon>
        <taxon>Gastropoda</taxon>
        <taxon>Heterobranchia</taxon>
        <taxon>Euthyneura</taxon>
        <taxon>Panpulmonata</taxon>
        <taxon>Eupulmonata</taxon>
        <taxon>Stylommatophora</taxon>
        <taxon>Helicina</taxon>
        <taxon>Arionoidea</taxon>
        <taxon>Arionidae</taxon>
        <taxon>Arion</taxon>
    </lineage>
</organism>
<name>A0A0B6YB71_9EUPU</name>